<protein>
    <submittedName>
        <fullName evidence="7">Lysoplasmalogenase</fullName>
    </submittedName>
</protein>
<comment type="caution">
    <text evidence="7">The sequence shown here is derived from an EMBL/GenBank/DDBJ whole genome shotgun (WGS) entry which is preliminary data.</text>
</comment>
<dbReference type="Proteomes" id="UP000228680">
    <property type="component" value="Unassembled WGS sequence"/>
</dbReference>
<dbReference type="RefSeq" id="WP_100353874.1">
    <property type="nucleotide sequence ID" value="NZ_PCGR01000003.1"/>
</dbReference>
<evidence type="ECO:0000313" key="8">
    <source>
        <dbReference type="Proteomes" id="UP000228680"/>
    </source>
</evidence>
<keyword evidence="5 6" id="KW-0472">Membrane</keyword>
<evidence type="ECO:0000256" key="5">
    <source>
        <dbReference type="ARBA" id="ARBA00023136"/>
    </source>
</evidence>
<comment type="similarity">
    <text evidence="2">Belongs to the TMEM86 family.</text>
</comment>
<dbReference type="OrthoDB" id="5592477at2"/>
<accession>A0A2M9EY04</accession>
<dbReference type="PANTHER" id="PTHR31885:SF6">
    <property type="entry name" value="GH04784P"/>
    <property type="match status" value="1"/>
</dbReference>
<dbReference type="InterPro" id="IPR012506">
    <property type="entry name" value="TMEM86B-like"/>
</dbReference>
<name>A0A2M9EY04_9BACL</name>
<organism evidence="7 8">
    <name type="scientific">Chryseomicrobium excrementi</name>
    <dbReference type="NCBI Taxonomy" id="2041346"/>
    <lineage>
        <taxon>Bacteria</taxon>
        <taxon>Bacillati</taxon>
        <taxon>Bacillota</taxon>
        <taxon>Bacilli</taxon>
        <taxon>Bacillales</taxon>
        <taxon>Caryophanaceae</taxon>
        <taxon>Chryseomicrobium</taxon>
    </lineage>
</organism>
<dbReference type="Pfam" id="PF07947">
    <property type="entry name" value="YhhN"/>
    <property type="match status" value="1"/>
</dbReference>
<gene>
    <name evidence="7" type="ORF">CQS04_09245</name>
</gene>
<feature type="transmembrane region" description="Helical" evidence="6">
    <location>
        <begin position="58"/>
        <end position="86"/>
    </location>
</feature>
<reference evidence="7 8" key="1">
    <citation type="submission" date="2017-10" db="EMBL/GenBank/DDBJ databases">
        <title>Draft genome of Chryseomicrobium casticus sp. nov.</title>
        <authorList>
            <person name="Chakraborty R."/>
            <person name="Saha T."/>
        </authorList>
    </citation>
    <scope>NUCLEOTIDE SEQUENCE [LARGE SCALE GENOMIC DNA]</scope>
    <source>
        <strain evidence="7 8">ET03</strain>
    </source>
</reference>
<evidence type="ECO:0000313" key="7">
    <source>
        <dbReference type="EMBL" id="PJK16094.1"/>
    </source>
</evidence>
<proteinExistence type="inferred from homology"/>
<feature type="transmembrane region" description="Helical" evidence="6">
    <location>
        <begin position="106"/>
        <end position="128"/>
    </location>
</feature>
<feature type="transmembrane region" description="Helical" evidence="6">
    <location>
        <begin position="160"/>
        <end position="181"/>
    </location>
</feature>
<dbReference type="AlphaFoldDB" id="A0A2M9EY04"/>
<keyword evidence="3 6" id="KW-0812">Transmembrane</keyword>
<dbReference type="EMBL" id="PCGR01000003">
    <property type="protein sequence ID" value="PJK16094.1"/>
    <property type="molecule type" value="Genomic_DNA"/>
</dbReference>
<evidence type="ECO:0000256" key="6">
    <source>
        <dbReference type="SAM" id="Phobius"/>
    </source>
</evidence>
<feature type="transmembrane region" description="Helical" evidence="6">
    <location>
        <begin position="30"/>
        <end position="46"/>
    </location>
</feature>
<dbReference type="PANTHER" id="PTHR31885">
    <property type="entry name" value="GH04784P"/>
    <property type="match status" value="1"/>
</dbReference>
<comment type="subcellular location">
    <subcellularLocation>
        <location evidence="1">Membrane</location>
        <topology evidence="1">Multi-pass membrane protein</topology>
    </subcellularLocation>
</comment>
<keyword evidence="4 6" id="KW-1133">Transmembrane helix</keyword>
<dbReference type="GO" id="GO:0016787">
    <property type="term" value="F:hydrolase activity"/>
    <property type="evidence" value="ECO:0007669"/>
    <property type="project" value="TreeGrafter"/>
</dbReference>
<evidence type="ECO:0000256" key="4">
    <source>
        <dbReference type="ARBA" id="ARBA00022989"/>
    </source>
</evidence>
<evidence type="ECO:0000256" key="2">
    <source>
        <dbReference type="ARBA" id="ARBA00007375"/>
    </source>
</evidence>
<evidence type="ECO:0000256" key="3">
    <source>
        <dbReference type="ARBA" id="ARBA00022692"/>
    </source>
</evidence>
<feature type="transmembrane region" description="Helical" evidence="6">
    <location>
        <begin position="135"/>
        <end position="154"/>
    </location>
</feature>
<sequence length="219" mass="24706">MKKFVLPLLILFMSCLYIFSIPEDPTILKVIFKLIPMILILVYAYLQCRSKPNSTQWILLSGLFICMLADGFIAYSFILGLATFLVGHLFYVVGFSRAWKFSKVRFTVILLILIYSLFMGRILITALIEDGNNALVIPVIAYVIVISLMAWMAIMTGNKWAITGSLLFVLSDSILSWNMFVSDVPQSTYLIMSTYYSAQFFIAHSLGSLVTRASIEEAT</sequence>
<dbReference type="PROSITE" id="PS51257">
    <property type="entry name" value="PROKAR_LIPOPROTEIN"/>
    <property type="match status" value="1"/>
</dbReference>
<evidence type="ECO:0000256" key="1">
    <source>
        <dbReference type="ARBA" id="ARBA00004141"/>
    </source>
</evidence>
<dbReference type="GO" id="GO:0016020">
    <property type="term" value="C:membrane"/>
    <property type="evidence" value="ECO:0007669"/>
    <property type="project" value="UniProtKB-SubCell"/>
</dbReference>
<keyword evidence="8" id="KW-1185">Reference proteome</keyword>